<keyword evidence="1" id="KW-0472">Membrane</keyword>
<dbReference type="AlphaFoldDB" id="A0A7W9DR65"/>
<evidence type="ECO:0000313" key="3">
    <source>
        <dbReference type="Proteomes" id="UP000588112"/>
    </source>
</evidence>
<dbReference type="RefSeq" id="WP_184611490.1">
    <property type="nucleotide sequence ID" value="NZ_BOOS01000047.1"/>
</dbReference>
<dbReference type="Pfam" id="PF20226">
    <property type="entry name" value="DUF6585"/>
    <property type="match status" value="1"/>
</dbReference>
<evidence type="ECO:0000313" key="2">
    <source>
        <dbReference type="EMBL" id="MBB5627085.1"/>
    </source>
</evidence>
<keyword evidence="1" id="KW-1133">Transmembrane helix</keyword>
<evidence type="ECO:0000256" key="1">
    <source>
        <dbReference type="SAM" id="Phobius"/>
    </source>
</evidence>
<keyword evidence="3" id="KW-1185">Reference proteome</keyword>
<name>A0A7W9DR65_9ACTN</name>
<comment type="caution">
    <text evidence="2">The sequence shown here is derived from an EMBL/GenBank/DDBJ whole genome shotgun (WGS) entry which is preliminary data.</text>
</comment>
<proteinExistence type="predicted"/>
<keyword evidence="1" id="KW-0812">Transmembrane</keyword>
<dbReference type="InterPro" id="IPR046492">
    <property type="entry name" value="DUF6585"/>
</dbReference>
<reference evidence="2 3" key="1">
    <citation type="submission" date="2020-08" db="EMBL/GenBank/DDBJ databases">
        <title>Sequencing the genomes of 1000 actinobacteria strains.</title>
        <authorList>
            <person name="Klenk H.-P."/>
        </authorList>
    </citation>
    <scope>NUCLEOTIDE SEQUENCE [LARGE SCALE GENOMIC DNA]</scope>
    <source>
        <strain evidence="2 3">DSM 45790</strain>
    </source>
</reference>
<gene>
    <name evidence="2" type="ORF">BJ981_002784</name>
</gene>
<dbReference type="Proteomes" id="UP000588112">
    <property type="component" value="Unassembled WGS sequence"/>
</dbReference>
<feature type="transmembrane region" description="Helical" evidence="1">
    <location>
        <begin position="28"/>
        <end position="48"/>
    </location>
</feature>
<protein>
    <submittedName>
        <fullName evidence="2">Uncharacterized protein</fullName>
    </submittedName>
</protein>
<accession>A0A7W9DR65</accession>
<feature type="transmembrane region" description="Helical" evidence="1">
    <location>
        <begin position="54"/>
        <end position="72"/>
    </location>
</feature>
<dbReference type="EMBL" id="JACHBR010000001">
    <property type="protein sequence ID" value="MBB5627085.1"/>
    <property type="molecule type" value="Genomic_DNA"/>
</dbReference>
<sequence length="250" mass="27380">MPDHPEEITRVVAESGLGEIVGRYRQSVLGELIGLPFVAVLGGGLMFGNVVGKTIGAAIFGLGVASCLAAWVKARRYLYLCSGGLLTTSNKVTVRTICAWTDVLYIRVWTLRTYSQYGTQDVPRCILMREDGTKVNLARPPYAKGRELIRAVEQLVTPTLYARRTAEIEETGATEFGPITVTAEGLRDGDRSVRWSDITGMELGRVRLRVWAGWGPPAISRQVRGIEDVRVLTALVVENCRSLSEPLQGS</sequence>
<organism evidence="2 3">
    <name type="scientific">Sphaerisporangium krabiense</name>
    <dbReference type="NCBI Taxonomy" id="763782"/>
    <lineage>
        <taxon>Bacteria</taxon>
        <taxon>Bacillati</taxon>
        <taxon>Actinomycetota</taxon>
        <taxon>Actinomycetes</taxon>
        <taxon>Streptosporangiales</taxon>
        <taxon>Streptosporangiaceae</taxon>
        <taxon>Sphaerisporangium</taxon>
    </lineage>
</organism>